<evidence type="ECO:0000256" key="2">
    <source>
        <dbReference type="SAM" id="Phobius"/>
    </source>
</evidence>
<dbReference type="Proteomes" id="UP001500457">
    <property type="component" value="Unassembled WGS sequence"/>
</dbReference>
<keyword evidence="2" id="KW-0812">Transmembrane</keyword>
<evidence type="ECO:0000256" key="1">
    <source>
        <dbReference type="SAM" id="MobiDB-lite"/>
    </source>
</evidence>
<feature type="domain" description="Protein-glutamine gamma-glutamyltransferase-like C-terminal" evidence="3">
    <location>
        <begin position="138"/>
        <end position="205"/>
    </location>
</feature>
<dbReference type="Pfam" id="PF13559">
    <property type="entry name" value="DUF4129"/>
    <property type="match status" value="1"/>
</dbReference>
<evidence type="ECO:0000313" key="4">
    <source>
        <dbReference type="EMBL" id="GAA4858692.1"/>
    </source>
</evidence>
<proteinExistence type="predicted"/>
<dbReference type="InterPro" id="IPR025403">
    <property type="entry name" value="TgpA-like_C"/>
</dbReference>
<evidence type="ECO:0000259" key="3">
    <source>
        <dbReference type="Pfam" id="PF13559"/>
    </source>
</evidence>
<evidence type="ECO:0000313" key="5">
    <source>
        <dbReference type="Proteomes" id="UP001500457"/>
    </source>
</evidence>
<sequence>MDPVVPTVPGAPAPGTVPIDIGADPARELAREELARRAYQEAAPDPVTAGLQWLARRLDELLRAASDISPGGGWGLLVLVAVLVVVVVLVRRRFGPVARTAAASGAVLGDTVRTADEHRRLADRHAAAGAFDDAVRERMRAIVRSLEERTILEPRQGRTAGDAAREGGRVLPAAAGELLEAARRFDETVYGGRPADADTDASVRAVEAADAATRAVEPA</sequence>
<keyword evidence="2" id="KW-0472">Membrane</keyword>
<feature type="region of interest" description="Disordered" evidence="1">
    <location>
        <begin position="1"/>
        <end position="21"/>
    </location>
</feature>
<reference evidence="5" key="1">
    <citation type="journal article" date="2019" name="Int. J. Syst. Evol. Microbiol.">
        <title>The Global Catalogue of Microorganisms (GCM) 10K type strain sequencing project: providing services to taxonomists for standard genome sequencing and annotation.</title>
        <authorList>
            <consortium name="The Broad Institute Genomics Platform"/>
            <consortium name="The Broad Institute Genome Sequencing Center for Infectious Disease"/>
            <person name="Wu L."/>
            <person name="Ma J."/>
        </authorList>
    </citation>
    <scope>NUCLEOTIDE SEQUENCE [LARGE SCALE GENOMIC DNA]</scope>
    <source>
        <strain evidence="5">JCM 17983</strain>
    </source>
</reference>
<organism evidence="4 5">
    <name type="scientific">Actinomycetospora straminea</name>
    <dbReference type="NCBI Taxonomy" id="663607"/>
    <lineage>
        <taxon>Bacteria</taxon>
        <taxon>Bacillati</taxon>
        <taxon>Actinomycetota</taxon>
        <taxon>Actinomycetes</taxon>
        <taxon>Pseudonocardiales</taxon>
        <taxon>Pseudonocardiaceae</taxon>
        <taxon>Actinomycetospora</taxon>
    </lineage>
</organism>
<keyword evidence="2" id="KW-1133">Transmembrane helix</keyword>
<feature type="compositionally biased region" description="Low complexity" evidence="1">
    <location>
        <begin position="1"/>
        <end position="18"/>
    </location>
</feature>
<protein>
    <submittedName>
        <fullName evidence="4">DUF4129 domain-containing protein</fullName>
    </submittedName>
</protein>
<dbReference type="EMBL" id="BAABHQ010000001">
    <property type="protein sequence ID" value="GAA4858692.1"/>
    <property type="molecule type" value="Genomic_DNA"/>
</dbReference>
<accession>A0ABP9DSD6</accession>
<name>A0ABP9DSD6_9PSEU</name>
<keyword evidence="5" id="KW-1185">Reference proteome</keyword>
<comment type="caution">
    <text evidence="4">The sequence shown here is derived from an EMBL/GenBank/DDBJ whole genome shotgun (WGS) entry which is preliminary data.</text>
</comment>
<feature type="transmembrane region" description="Helical" evidence="2">
    <location>
        <begin position="71"/>
        <end position="90"/>
    </location>
</feature>
<dbReference type="RefSeq" id="WP_345379060.1">
    <property type="nucleotide sequence ID" value="NZ_BAABHQ010000001.1"/>
</dbReference>
<gene>
    <name evidence="4" type="ORF">GCM10023203_01900</name>
</gene>